<protein>
    <submittedName>
        <fullName evidence="7">Inner membrane ABC transporter permease protein YjfF</fullName>
    </submittedName>
</protein>
<feature type="transmembrane region" description="Helical" evidence="6">
    <location>
        <begin position="61"/>
        <end position="80"/>
    </location>
</feature>
<organism evidence="7 8">
    <name type="scientific">Monoglobus pectinilyticus</name>
    <dbReference type="NCBI Taxonomy" id="1981510"/>
    <lineage>
        <taxon>Bacteria</taxon>
        <taxon>Bacillati</taxon>
        <taxon>Bacillota</taxon>
        <taxon>Clostridia</taxon>
        <taxon>Monoglobales</taxon>
        <taxon>Monoglobaceae</taxon>
        <taxon>Monoglobus</taxon>
    </lineage>
</organism>
<dbReference type="PANTHER" id="PTHR32196:SF69">
    <property type="entry name" value="BRANCHED-CHAIN AMINO ACID TRANSPORT SYSTEM, PERMEASE PROTEIN"/>
    <property type="match status" value="1"/>
</dbReference>
<proteinExistence type="predicted"/>
<evidence type="ECO:0000256" key="4">
    <source>
        <dbReference type="ARBA" id="ARBA00022989"/>
    </source>
</evidence>
<evidence type="ECO:0000313" key="7">
    <source>
        <dbReference type="EMBL" id="AUO18284.1"/>
    </source>
</evidence>
<evidence type="ECO:0000256" key="6">
    <source>
        <dbReference type="SAM" id="Phobius"/>
    </source>
</evidence>
<name>A0A2K9NZ23_9FIRM</name>
<keyword evidence="2" id="KW-1003">Cell membrane</keyword>
<keyword evidence="5 6" id="KW-0472">Membrane</keyword>
<dbReference type="KEGG" id="mpec:B9O19_00099"/>
<feature type="transmembrane region" description="Helical" evidence="6">
    <location>
        <begin position="133"/>
        <end position="155"/>
    </location>
</feature>
<accession>A0A2K9NZ23</accession>
<dbReference type="RefSeq" id="WP_102364636.1">
    <property type="nucleotide sequence ID" value="NZ_CP020991.1"/>
</dbReference>
<keyword evidence="3 6" id="KW-0812">Transmembrane</keyword>
<feature type="transmembrane region" description="Helical" evidence="6">
    <location>
        <begin position="185"/>
        <end position="205"/>
    </location>
</feature>
<evidence type="ECO:0000256" key="5">
    <source>
        <dbReference type="ARBA" id="ARBA00023136"/>
    </source>
</evidence>
<dbReference type="Pfam" id="PF02653">
    <property type="entry name" value="BPD_transp_2"/>
    <property type="match status" value="1"/>
</dbReference>
<evidence type="ECO:0000313" key="8">
    <source>
        <dbReference type="Proteomes" id="UP000235589"/>
    </source>
</evidence>
<keyword evidence="4 6" id="KW-1133">Transmembrane helix</keyword>
<dbReference type="CDD" id="cd06574">
    <property type="entry name" value="TM_PBP1_branched-chain-AA_like"/>
    <property type="match status" value="1"/>
</dbReference>
<dbReference type="PANTHER" id="PTHR32196">
    <property type="entry name" value="ABC TRANSPORTER PERMEASE PROTEIN YPHD-RELATED-RELATED"/>
    <property type="match status" value="1"/>
</dbReference>
<gene>
    <name evidence="7" type="primary">yjfF</name>
    <name evidence="7" type="ORF">B9O19_00099</name>
</gene>
<keyword evidence="8" id="KW-1185">Reference proteome</keyword>
<evidence type="ECO:0000256" key="1">
    <source>
        <dbReference type="ARBA" id="ARBA00004651"/>
    </source>
</evidence>
<evidence type="ECO:0000256" key="2">
    <source>
        <dbReference type="ARBA" id="ARBA00022475"/>
    </source>
</evidence>
<sequence length="299" mass="31840">MVGIVTSILEQGFIYGVMAVGVYISYKILDFPDLSVDGTFPLGAALCITVSAAGIDPWLSLILAFLSGCAAGAFTGFLNVGLKIKNLLCGILTMTALYSINYRIAGSSTVFISMTDNTIFSSFSSMLPAHINLYSKLIIMFFITIVSKLLLDWYLRTKSGFLLRSVGDNESLVVTLGKNPGNIKILGLAISNGLVALAGAVNCQYTRQFSVGGGTGTVVMGLAAVIIGATIFKKMRFLKITTSVIIGMIIYKTLTYAAIASGLIATDTNLVITVLFIVILIINNILFKRDKGIGVRPDA</sequence>
<dbReference type="GeneID" id="98061532"/>
<feature type="transmembrane region" description="Helical" evidence="6">
    <location>
        <begin position="87"/>
        <end position="113"/>
    </location>
</feature>
<dbReference type="InterPro" id="IPR001851">
    <property type="entry name" value="ABC_transp_permease"/>
</dbReference>
<dbReference type="OrthoDB" id="9778389at2"/>
<feature type="transmembrane region" description="Helical" evidence="6">
    <location>
        <begin position="211"/>
        <end position="232"/>
    </location>
</feature>
<feature type="transmembrane region" description="Helical" evidence="6">
    <location>
        <begin position="270"/>
        <end position="287"/>
    </location>
</feature>
<feature type="transmembrane region" description="Helical" evidence="6">
    <location>
        <begin position="244"/>
        <end position="264"/>
    </location>
</feature>
<comment type="subcellular location">
    <subcellularLocation>
        <location evidence="1">Cell membrane</location>
        <topology evidence="1">Multi-pass membrane protein</topology>
    </subcellularLocation>
</comment>
<reference evidence="7 8" key="1">
    <citation type="submission" date="2017-04" db="EMBL/GenBank/DDBJ databases">
        <title>Monoglobus pectinilyticus 14 draft genome.</title>
        <authorList>
            <person name="Kim C."/>
            <person name="Rosendale D.I."/>
            <person name="Kelly W.J."/>
            <person name="Tannock G.W."/>
            <person name="Patchett M.L."/>
            <person name="Jordens J.Z."/>
        </authorList>
    </citation>
    <scope>NUCLEOTIDE SEQUENCE [LARGE SCALE GENOMIC DNA]</scope>
    <source>
        <strain evidence="7 8">14</strain>
    </source>
</reference>
<dbReference type="GO" id="GO:0022857">
    <property type="term" value="F:transmembrane transporter activity"/>
    <property type="evidence" value="ECO:0007669"/>
    <property type="project" value="InterPro"/>
</dbReference>
<evidence type="ECO:0000256" key="3">
    <source>
        <dbReference type="ARBA" id="ARBA00022692"/>
    </source>
</evidence>
<dbReference type="Proteomes" id="UP000235589">
    <property type="component" value="Chromosome"/>
</dbReference>
<dbReference type="AlphaFoldDB" id="A0A2K9NZ23"/>
<dbReference type="GO" id="GO:0005886">
    <property type="term" value="C:plasma membrane"/>
    <property type="evidence" value="ECO:0007669"/>
    <property type="project" value="UniProtKB-SubCell"/>
</dbReference>
<feature type="transmembrane region" description="Helical" evidence="6">
    <location>
        <begin position="12"/>
        <end position="29"/>
    </location>
</feature>
<dbReference type="EMBL" id="CP020991">
    <property type="protein sequence ID" value="AUO18284.1"/>
    <property type="molecule type" value="Genomic_DNA"/>
</dbReference>